<dbReference type="Proteomes" id="UP000469385">
    <property type="component" value="Unassembled WGS sequence"/>
</dbReference>
<gene>
    <name evidence="2" type="ORF">GON04_13630</name>
</gene>
<dbReference type="EMBL" id="WSEL01000006">
    <property type="protein sequence ID" value="MVQ30497.1"/>
    <property type="molecule type" value="Genomic_DNA"/>
</dbReference>
<comment type="caution">
    <text evidence="2">The sequence shown here is derived from an EMBL/GenBank/DDBJ whole genome shotgun (WGS) entry which is preliminary data.</text>
</comment>
<dbReference type="RefSeq" id="WP_157398626.1">
    <property type="nucleotide sequence ID" value="NZ_WSEL01000006.1"/>
</dbReference>
<proteinExistence type="predicted"/>
<dbReference type="Gene3D" id="2.60.120.10">
    <property type="entry name" value="Jelly Rolls"/>
    <property type="match status" value="1"/>
</dbReference>
<dbReference type="CDD" id="cd02231">
    <property type="entry name" value="cupin_BLL6423-like"/>
    <property type="match status" value="1"/>
</dbReference>
<organism evidence="2 3">
    <name type="scientific">Ramlibacter pinisoli</name>
    <dbReference type="NCBI Taxonomy" id="2682844"/>
    <lineage>
        <taxon>Bacteria</taxon>
        <taxon>Pseudomonadati</taxon>
        <taxon>Pseudomonadota</taxon>
        <taxon>Betaproteobacteria</taxon>
        <taxon>Burkholderiales</taxon>
        <taxon>Comamonadaceae</taxon>
        <taxon>Ramlibacter</taxon>
    </lineage>
</organism>
<feature type="domain" description="Cupin type-2" evidence="1">
    <location>
        <begin position="128"/>
        <end position="173"/>
    </location>
</feature>
<reference evidence="2 3" key="1">
    <citation type="submission" date="2019-12" db="EMBL/GenBank/DDBJ databases">
        <authorList>
            <person name="Huq M.A."/>
        </authorList>
    </citation>
    <scope>NUCLEOTIDE SEQUENCE [LARGE SCALE GENOMIC DNA]</scope>
    <source>
        <strain evidence="2 3">MAH-25</strain>
    </source>
</reference>
<dbReference type="AlphaFoldDB" id="A0A6N8IUH0"/>
<dbReference type="InterPro" id="IPR011051">
    <property type="entry name" value="RmlC_Cupin_sf"/>
</dbReference>
<dbReference type="InterPro" id="IPR013096">
    <property type="entry name" value="Cupin_2"/>
</dbReference>
<evidence type="ECO:0000259" key="1">
    <source>
        <dbReference type="Pfam" id="PF07883"/>
    </source>
</evidence>
<dbReference type="Pfam" id="PF07883">
    <property type="entry name" value="Cupin_2"/>
    <property type="match status" value="1"/>
</dbReference>
<evidence type="ECO:0000313" key="2">
    <source>
        <dbReference type="EMBL" id="MVQ30497.1"/>
    </source>
</evidence>
<protein>
    <recommendedName>
        <fullName evidence="1">Cupin type-2 domain-containing protein</fullName>
    </recommendedName>
</protein>
<evidence type="ECO:0000313" key="3">
    <source>
        <dbReference type="Proteomes" id="UP000469385"/>
    </source>
</evidence>
<dbReference type="PANTHER" id="PTHR36156">
    <property type="entry name" value="SLR2101 PROTEIN"/>
    <property type="match status" value="1"/>
</dbReference>
<dbReference type="SUPFAM" id="SSF51182">
    <property type="entry name" value="RmlC-like cupins"/>
    <property type="match status" value="1"/>
</dbReference>
<keyword evidence="3" id="KW-1185">Reference proteome</keyword>
<sequence length="182" mass="19500">MTIAERPLRRLVTVDGPDGRSFLLADGAVDDVLHDPARPGFSLTRIWATDGTPALALAAEQVRAMAWSLGAPTHGSVFRVLVLPPDAGWRATTTPAQVQAWFRSAGSPEAWCGPDAPHPYMQKTRTLDLCVVLEGEPTLVLDHGPVTLAPGDTVVQRATRHAWSNRTERPCVVAISSHDAAA</sequence>
<name>A0A6N8IUH0_9BURK</name>
<dbReference type="InterPro" id="IPR014710">
    <property type="entry name" value="RmlC-like_jellyroll"/>
</dbReference>
<dbReference type="PANTHER" id="PTHR36156:SF2">
    <property type="entry name" value="CUPIN TYPE-2 DOMAIN-CONTAINING PROTEIN"/>
    <property type="match status" value="1"/>
</dbReference>
<accession>A0A6N8IUH0</accession>
<dbReference type="InterPro" id="IPR047142">
    <property type="entry name" value="OryJ/VirC-like"/>
</dbReference>